<evidence type="ECO:0000313" key="1">
    <source>
        <dbReference type="EMBL" id="KAJ7518219.1"/>
    </source>
</evidence>
<gene>
    <name evidence="1" type="ORF">O6H91_21G059200</name>
</gene>
<evidence type="ECO:0000313" key="2">
    <source>
        <dbReference type="Proteomes" id="UP001162992"/>
    </source>
</evidence>
<keyword evidence="2" id="KW-1185">Reference proteome</keyword>
<name>A0ACC2AKX8_DIPCM</name>
<sequence>MSVTGVHGQPLEINVVGCRSLRDTEWISRQDPYVVIEYANNKFRTKTDTDGGRNPSFNQKFTVSLIEGLREINVQVWNSNTIAFDDLIGTGRAQIEKALSTGYDDTAWPLMSKHGKYAGEVRLILHYANARNSKPYGAYGYQAPSPSAPPYSSHPPPAAYPSAYPAVHGPTAGYPAQGSSSAYQPPVGVPYASRPAQYAAPPAPYAAPMAPYPSPATSYPPPYYPPAPPPVYGPPPGAYPPVPYPGYGYPSPVYCSHGKHKHKGHKHKKWKYGKK</sequence>
<organism evidence="1 2">
    <name type="scientific">Diphasiastrum complanatum</name>
    <name type="common">Issler's clubmoss</name>
    <name type="synonym">Lycopodium complanatum</name>
    <dbReference type="NCBI Taxonomy" id="34168"/>
    <lineage>
        <taxon>Eukaryota</taxon>
        <taxon>Viridiplantae</taxon>
        <taxon>Streptophyta</taxon>
        <taxon>Embryophyta</taxon>
        <taxon>Tracheophyta</taxon>
        <taxon>Lycopodiopsida</taxon>
        <taxon>Lycopodiales</taxon>
        <taxon>Lycopodiaceae</taxon>
        <taxon>Lycopodioideae</taxon>
        <taxon>Diphasiastrum</taxon>
    </lineage>
</organism>
<dbReference type="Proteomes" id="UP001162992">
    <property type="component" value="Chromosome 21"/>
</dbReference>
<proteinExistence type="predicted"/>
<comment type="caution">
    <text evidence="1">The sequence shown here is derived from an EMBL/GenBank/DDBJ whole genome shotgun (WGS) entry which is preliminary data.</text>
</comment>
<protein>
    <submittedName>
        <fullName evidence="1">Uncharacterized protein</fullName>
    </submittedName>
</protein>
<reference evidence="2" key="1">
    <citation type="journal article" date="2024" name="Proc. Natl. Acad. Sci. U.S.A.">
        <title>Extraordinary preservation of gene collinearity over three hundred million years revealed in homosporous lycophytes.</title>
        <authorList>
            <person name="Li C."/>
            <person name="Wickell D."/>
            <person name="Kuo L.Y."/>
            <person name="Chen X."/>
            <person name="Nie B."/>
            <person name="Liao X."/>
            <person name="Peng D."/>
            <person name="Ji J."/>
            <person name="Jenkins J."/>
            <person name="Williams M."/>
            <person name="Shu S."/>
            <person name="Plott C."/>
            <person name="Barry K."/>
            <person name="Rajasekar S."/>
            <person name="Grimwood J."/>
            <person name="Han X."/>
            <person name="Sun S."/>
            <person name="Hou Z."/>
            <person name="He W."/>
            <person name="Dai G."/>
            <person name="Sun C."/>
            <person name="Schmutz J."/>
            <person name="Leebens-Mack J.H."/>
            <person name="Li F.W."/>
            <person name="Wang L."/>
        </authorList>
    </citation>
    <scope>NUCLEOTIDE SEQUENCE [LARGE SCALE GENOMIC DNA]</scope>
    <source>
        <strain evidence="2">cv. PW_Plant_1</strain>
    </source>
</reference>
<dbReference type="EMBL" id="CM055112">
    <property type="protein sequence ID" value="KAJ7518219.1"/>
    <property type="molecule type" value="Genomic_DNA"/>
</dbReference>
<accession>A0ACC2AKX8</accession>